<accession>A0A0W8F7W2</accession>
<keyword evidence="1" id="KW-0489">Methyltransferase</keyword>
<dbReference type="HAMAP" id="MF_00658">
    <property type="entry name" value="23SrRNA_methyltr_H"/>
    <property type="match status" value="1"/>
</dbReference>
<gene>
    <name evidence="5" type="ORF">ASZ90_013841</name>
</gene>
<dbReference type="InterPro" id="IPR029028">
    <property type="entry name" value="Alpha/beta_knot_MTases"/>
</dbReference>
<dbReference type="InterPro" id="IPR003742">
    <property type="entry name" value="RlmH-like"/>
</dbReference>
<proteinExistence type="inferred from homology"/>
<comment type="caution">
    <text evidence="5">The sequence shown here is derived from an EMBL/GenBank/DDBJ whole genome shotgun (WGS) entry which is preliminary data.</text>
</comment>
<dbReference type="InterPro" id="IPR029026">
    <property type="entry name" value="tRNA_m1G_MTases_N"/>
</dbReference>
<evidence type="ECO:0000313" key="5">
    <source>
        <dbReference type="EMBL" id="KUG16483.1"/>
    </source>
</evidence>
<dbReference type="PANTHER" id="PTHR33603:SF1">
    <property type="entry name" value="RIBOSOMAL RNA LARGE SUBUNIT METHYLTRANSFERASE H"/>
    <property type="match status" value="1"/>
</dbReference>
<evidence type="ECO:0000256" key="2">
    <source>
        <dbReference type="ARBA" id="ARBA00022679"/>
    </source>
</evidence>
<organism evidence="5">
    <name type="scientific">hydrocarbon metagenome</name>
    <dbReference type="NCBI Taxonomy" id="938273"/>
    <lineage>
        <taxon>unclassified sequences</taxon>
        <taxon>metagenomes</taxon>
        <taxon>ecological metagenomes</taxon>
    </lineage>
</organism>
<dbReference type="SUPFAM" id="SSF75217">
    <property type="entry name" value="alpha/beta knot"/>
    <property type="match status" value="1"/>
</dbReference>
<dbReference type="GO" id="GO:0006364">
    <property type="term" value="P:rRNA processing"/>
    <property type="evidence" value="ECO:0007669"/>
    <property type="project" value="InterPro"/>
</dbReference>
<dbReference type="PIRSF" id="PIRSF004505">
    <property type="entry name" value="MT_bac"/>
    <property type="match status" value="1"/>
</dbReference>
<dbReference type="EMBL" id="LNQE01001495">
    <property type="protein sequence ID" value="KUG16483.1"/>
    <property type="molecule type" value="Genomic_DNA"/>
</dbReference>
<keyword evidence="3" id="KW-0949">S-adenosyl-L-methionine</keyword>
<comment type="similarity">
    <text evidence="4">Belongs to the RNA methyltransferase RlmH family.</text>
</comment>
<dbReference type="GO" id="GO:0008168">
    <property type="term" value="F:methyltransferase activity"/>
    <property type="evidence" value="ECO:0007669"/>
    <property type="project" value="UniProtKB-KW"/>
</dbReference>
<reference evidence="5" key="1">
    <citation type="journal article" date="2015" name="Proc. Natl. Acad. Sci. U.S.A.">
        <title>Networks of energetic and metabolic interactions define dynamics in microbial communities.</title>
        <authorList>
            <person name="Embree M."/>
            <person name="Liu J.K."/>
            <person name="Al-Bassam M.M."/>
            <person name="Zengler K."/>
        </authorList>
    </citation>
    <scope>NUCLEOTIDE SEQUENCE</scope>
</reference>
<evidence type="ECO:0000256" key="1">
    <source>
        <dbReference type="ARBA" id="ARBA00022603"/>
    </source>
</evidence>
<dbReference type="Gene3D" id="3.40.1280.10">
    <property type="match status" value="1"/>
</dbReference>
<evidence type="ECO:0000256" key="4">
    <source>
        <dbReference type="ARBA" id="ARBA00038303"/>
    </source>
</evidence>
<dbReference type="GO" id="GO:0032259">
    <property type="term" value="P:methylation"/>
    <property type="evidence" value="ECO:0007669"/>
    <property type="project" value="UniProtKB-KW"/>
</dbReference>
<dbReference type="AlphaFoldDB" id="A0A0W8F7W2"/>
<sequence length="159" mass="17929">MILRIIAVGRLRESYWQDAAADYIRRLRPYARLDMVEVAISSKEAASPAAEIRAMEAEGAAILEKLKRHSGPVIVLDRTGDALNSQQLAERLEDLILEGRSEVAFIIGGPLGLAPAVLDRADLLLSFSPMTFPHQLMRVILLEQIYRSFRIMHHEPYHK</sequence>
<dbReference type="NCBIfam" id="NF000985">
    <property type="entry name" value="PRK00103.1-3"/>
    <property type="match status" value="1"/>
</dbReference>
<keyword evidence="2" id="KW-0808">Transferase</keyword>
<protein>
    <submittedName>
        <fullName evidence="5">Lsu m3</fullName>
    </submittedName>
</protein>
<name>A0A0W8F7W2_9ZZZZ</name>
<dbReference type="CDD" id="cd18081">
    <property type="entry name" value="RlmH-like"/>
    <property type="match status" value="1"/>
</dbReference>
<evidence type="ECO:0000256" key="3">
    <source>
        <dbReference type="ARBA" id="ARBA00022691"/>
    </source>
</evidence>
<dbReference type="Pfam" id="PF02590">
    <property type="entry name" value="SPOUT_MTase"/>
    <property type="match status" value="1"/>
</dbReference>
<dbReference type="PANTHER" id="PTHR33603">
    <property type="entry name" value="METHYLTRANSFERASE"/>
    <property type="match status" value="1"/>
</dbReference>